<feature type="domain" description="AMP-dependent synthetase/ligase" evidence="2">
    <location>
        <begin position="53"/>
        <end position="424"/>
    </location>
</feature>
<evidence type="ECO:0000256" key="1">
    <source>
        <dbReference type="SAM" id="Phobius"/>
    </source>
</evidence>
<dbReference type="OrthoDB" id="1898221at2759"/>
<evidence type="ECO:0000313" key="4">
    <source>
        <dbReference type="EMBL" id="KNE63617.1"/>
    </source>
</evidence>
<dbReference type="VEuPathDB" id="FungiDB:AMAG_08719"/>
<dbReference type="Gene3D" id="3.30.300.30">
    <property type="match status" value="1"/>
</dbReference>
<dbReference type="InterPro" id="IPR025110">
    <property type="entry name" value="AMP-bd_C"/>
</dbReference>
<dbReference type="Pfam" id="PF00501">
    <property type="entry name" value="AMP-binding"/>
    <property type="match status" value="1"/>
</dbReference>
<keyword evidence="1" id="KW-1133">Transmembrane helix</keyword>
<proteinExistence type="predicted"/>
<keyword evidence="1" id="KW-0812">Transmembrane</keyword>
<feature type="domain" description="AMP-binding enzyme C-terminal" evidence="3">
    <location>
        <begin position="484"/>
        <end position="573"/>
    </location>
</feature>
<dbReference type="InterPro" id="IPR042099">
    <property type="entry name" value="ANL_N_sf"/>
</dbReference>
<name>A0A0L0SM66_ALLM3</name>
<dbReference type="Gene3D" id="3.40.50.12780">
    <property type="entry name" value="N-terminal domain of ligase-like"/>
    <property type="match status" value="1"/>
</dbReference>
<keyword evidence="5" id="KW-1185">Reference proteome</keyword>
<dbReference type="Pfam" id="PF13193">
    <property type="entry name" value="AMP-binding_C"/>
    <property type="match status" value="1"/>
</dbReference>
<evidence type="ECO:0000259" key="3">
    <source>
        <dbReference type="Pfam" id="PF13193"/>
    </source>
</evidence>
<evidence type="ECO:0008006" key="6">
    <source>
        <dbReference type="Google" id="ProtNLM"/>
    </source>
</evidence>
<feature type="transmembrane region" description="Helical" evidence="1">
    <location>
        <begin position="99"/>
        <end position="121"/>
    </location>
</feature>
<gene>
    <name evidence="4" type="ORF">AMAG_08719</name>
</gene>
<dbReference type="AlphaFoldDB" id="A0A0L0SM66"/>
<reference evidence="4 5" key="1">
    <citation type="submission" date="2009-11" db="EMBL/GenBank/DDBJ databases">
        <title>Annotation of Allomyces macrogynus ATCC 38327.</title>
        <authorList>
            <consortium name="The Broad Institute Genome Sequencing Platform"/>
            <person name="Russ C."/>
            <person name="Cuomo C."/>
            <person name="Burger G."/>
            <person name="Gray M.W."/>
            <person name="Holland P.W.H."/>
            <person name="King N."/>
            <person name="Lang F.B.F."/>
            <person name="Roger A.J."/>
            <person name="Ruiz-Trillo I."/>
            <person name="Young S.K."/>
            <person name="Zeng Q."/>
            <person name="Gargeya S."/>
            <person name="Fitzgerald M."/>
            <person name="Haas B."/>
            <person name="Abouelleil A."/>
            <person name="Alvarado L."/>
            <person name="Arachchi H.M."/>
            <person name="Berlin A."/>
            <person name="Chapman S.B."/>
            <person name="Gearin G."/>
            <person name="Goldberg J."/>
            <person name="Griggs A."/>
            <person name="Gujja S."/>
            <person name="Hansen M."/>
            <person name="Heiman D."/>
            <person name="Howarth C."/>
            <person name="Larimer J."/>
            <person name="Lui A."/>
            <person name="MacDonald P.J.P."/>
            <person name="McCowen C."/>
            <person name="Montmayeur A."/>
            <person name="Murphy C."/>
            <person name="Neiman D."/>
            <person name="Pearson M."/>
            <person name="Priest M."/>
            <person name="Roberts A."/>
            <person name="Saif S."/>
            <person name="Shea T."/>
            <person name="Sisk P."/>
            <person name="Stolte C."/>
            <person name="Sykes S."/>
            <person name="Wortman J."/>
            <person name="Nusbaum C."/>
            <person name="Birren B."/>
        </authorList>
    </citation>
    <scope>NUCLEOTIDE SEQUENCE [LARGE SCALE GENOMIC DNA]</scope>
    <source>
        <strain evidence="4 5">ATCC 38327</strain>
    </source>
</reference>
<dbReference type="Proteomes" id="UP000054350">
    <property type="component" value="Unassembled WGS sequence"/>
</dbReference>
<dbReference type="InterPro" id="IPR000873">
    <property type="entry name" value="AMP-dep_synth/lig_dom"/>
</dbReference>
<sequence>MVQLDNTVANLEHALIRSPAPADSVKPLPVATVGRLLFARLRSHKPDSLYMAHALDADHRRLTYGELFNSALGLAHGLIKNLGLKRGDRLAIISPNHELFFILDIACLFSGIVLVPMVPYLTVDLGAHLIAETTPHAVIVHSSLYELVREALELANLTSRPPIVMLDKPSKGIKCMTDLIIPGKAMMPSTEAQVGLDDTAFITFTSGTTESSRKAVQVTHRMILSTMVQMHTRQQGTAARPADSTKKATVDAQVRHDGTSSFAHLTGTLIYLSAALRGCSVYFLENFDVVDWLKTVELHKVTHAVIYPKYLVQIIKDPRIKDYDLSSLENVMAVSAPLSAATHRQAMEILKIPVVQGYGSSEALAVAMLHWGKGKVLQPGTIGWLKPGMEALLLDPATHEPLPTNHGGVTGPGEFLIRGPSVMSDTTGYFGRPEQTRAAFMTIGGKSWYKTGDMVEMGVDGCMKVLDRVKDVCYVDSKLVAPTEIEDEILTLHDVLDVVVVPVPANGYKSTRDKQALCALVAPQSTAVIKDAAAQATLAKIIVDHVAKAFEPHKHLARGVFFMEAIPRNQTVKHARRVARATAFELLGLSFDEI</sequence>
<keyword evidence="1" id="KW-0472">Membrane</keyword>
<dbReference type="eggNOG" id="KOG1176">
    <property type="taxonomic scope" value="Eukaryota"/>
</dbReference>
<reference evidence="5" key="2">
    <citation type="submission" date="2009-11" db="EMBL/GenBank/DDBJ databases">
        <title>The Genome Sequence of Allomyces macrogynus strain ATCC 38327.</title>
        <authorList>
            <consortium name="The Broad Institute Genome Sequencing Platform"/>
            <person name="Russ C."/>
            <person name="Cuomo C."/>
            <person name="Shea T."/>
            <person name="Young S.K."/>
            <person name="Zeng Q."/>
            <person name="Koehrsen M."/>
            <person name="Haas B."/>
            <person name="Borodovsky M."/>
            <person name="Guigo R."/>
            <person name="Alvarado L."/>
            <person name="Berlin A."/>
            <person name="Borenstein D."/>
            <person name="Chen Z."/>
            <person name="Engels R."/>
            <person name="Freedman E."/>
            <person name="Gellesch M."/>
            <person name="Goldberg J."/>
            <person name="Griggs A."/>
            <person name="Gujja S."/>
            <person name="Heiman D."/>
            <person name="Hepburn T."/>
            <person name="Howarth C."/>
            <person name="Jen D."/>
            <person name="Larson L."/>
            <person name="Lewis B."/>
            <person name="Mehta T."/>
            <person name="Park D."/>
            <person name="Pearson M."/>
            <person name="Roberts A."/>
            <person name="Saif S."/>
            <person name="Shenoy N."/>
            <person name="Sisk P."/>
            <person name="Stolte C."/>
            <person name="Sykes S."/>
            <person name="Walk T."/>
            <person name="White J."/>
            <person name="Yandava C."/>
            <person name="Burger G."/>
            <person name="Gray M.W."/>
            <person name="Holland P.W.H."/>
            <person name="King N."/>
            <person name="Lang F.B.F."/>
            <person name="Roger A.J."/>
            <person name="Ruiz-Trillo I."/>
            <person name="Lander E."/>
            <person name="Nusbaum C."/>
        </authorList>
    </citation>
    <scope>NUCLEOTIDE SEQUENCE [LARGE SCALE GENOMIC DNA]</scope>
    <source>
        <strain evidence="5">ATCC 38327</strain>
    </source>
</reference>
<dbReference type="SUPFAM" id="SSF56801">
    <property type="entry name" value="Acetyl-CoA synthetase-like"/>
    <property type="match status" value="1"/>
</dbReference>
<organism evidence="4 5">
    <name type="scientific">Allomyces macrogynus (strain ATCC 38327)</name>
    <name type="common">Allomyces javanicus var. macrogynus</name>
    <dbReference type="NCBI Taxonomy" id="578462"/>
    <lineage>
        <taxon>Eukaryota</taxon>
        <taxon>Fungi</taxon>
        <taxon>Fungi incertae sedis</taxon>
        <taxon>Blastocladiomycota</taxon>
        <taxon>Blastocladiomycetes</taxon>
        <taxon>Blastocladiales</taxon>
        <taxon>Blastocladiaceae</taxon>
        <taxon>Allomyces</taxon>
    </lineage>
</organism>
<dbReference type="GO" id="GO:0016405">
    <property type="term" value="F:CoA-ligase activity"/>
    <property type="evidence" value="ECO:0007669"/>
    <property type="project" value="TreeGrafter"/>
</dbReference>
<dbReference type="PANTHER" id="PTHR24096">
    <property type="entry name" value="LONG-CHAIN-FATTY-ACID--COA LIGASE"/>
    <property type="match status" value="1"/>
</dbReference>
<dbReference type="OMA" id="FYNCFGQ"/>
<protein>
    <recommendedName>
        <fullName evidence="6">AMP-dependent synthetase/ligase domain-containing protein</fullName>
    </recommendedName>
</protein>
<dbReference type="InterPro" id="IPR045851">
    <property type="entry name" value="AMP-bd_C_sf"/>
</dbReference>
<dbReference type="EMBL" id="GG745342">
    <property type="protein sequence ID" value="KNE63617.1"/>
    <property type="molecule type" value="Genomic_DNA"/>
</dbReference>
<evidence type="ECO:0000313" key="5">
    <source>
        <dbReference type="Proteomes" id="UP000054350"/>
    </source>
</evidence>
<evidence type="ECO:0000259" key="2">
    <source>
        <dbReference type="Pfam" id="PF00501"/>
    </source>
</evidence>
<accession>A0A0L0SM66</accession>
<dbReference type="STRING" id="578462.A0A0L0SM66"/>